<reference evidence="2 3" key="1">
    <citation type="journal article" date="2015" name="Nat. Commun.">
        <title>Lucilia cuprina genome unlocks parasitic fly biology to underpin future interventions.</title>
        <authorList>
            <person name="Anstead C.A."/>
            <person name="Korhonen P.K."/>
            <person name="Young N.D."/>
            <person name="Hall R.S."/>
            <person name="Jex A.R."/>
            <person name="Murali S.C."/>
            <person name="Hughes D.S."/>
            <person name="Lee S.F."/>
            <person name="Perry T."/>
            <person name="Stroehlein A.J."/>
            <person name="Ansell B.R."/>
            <person name="Breugelmans B."/>
            <person name="Hofmann A."/>
            <person name="Qu J."/>
            <person name="Dugan S."/>
            <person name="Lee S.L."/>
            <person name="Chao H."/>
            <person name="Dinh H."/>
            <person name="Han Y."/>
            <person name="Doddapaneni H.V."/>
            <person name="Worley K.C."/>
            <person name="Muzny D.M."/>
            <person name="Ioannidis P."/>
            <person name="Waterhouse R.M."/>
            <person name="Zdobnov E.M."/>
            <person name="James P.J."/>
            <person name="Bagnall N.H."/>
            <person name="Kotze A.C."/>
            <person name="Gibbs R.A."/>
            <person name="Richards S."/>
            <person name="Batterham P."/>
            <person name="Gasser R.B."/>
        </authorList>
    </citation>
    <scope>NUCLEOTIDE SEQUENCE [LARGE SCALE GENOMIC DNA]</scope>
    <source>
        <strain evidence="2 3">LS</strain>
        <tissue evidence="2">Full body</tissue>
    </source>
</reference>
<comment type="caution">
    <text evidence="2">The sequence shown here is derived from an EMBL/GenBank/DDBJ whole genome shotgun (WGS) entry which is preliminary data.</text>
</comment>
<organism evidence="2 3">
    <name type="scientific">Lucilia cuprina</name>
    <name type="common">Green bottle fly</name>
    <name type="synonym">Australian sheep blowfly</name>
    <dbReference type="NCBI Taxonomy" id="7375"/>
    <lineage>
        <taxon>Eukaryota</taxon>
        <taxon>Metazoa</taxon>
        <taxon>Ecdysozoa</taxon>
        <taxon>Arthropoda</taxon>
        <taxon>Hexapoda</taxon>
        <taxon>Insecta</taxon>
        <taxon>Pterygota</taxon>
        <taxon>Neoptera</taxon>
        <taxon>Endopterygota</taxon>
        <taxon>Diptera</taxon>
        <taxon>Brachycera</taxon>
        <taxon>Muscomorpha</taxon>
        <taxon>Oestroidea</taxon>
        <taxon>Calliphoridae</taxon>
        <taxon>Luciliinae</taxon>
        <taxon>Lucilia</taxon>
    </lineage>
</organism>
<keyword evidence="3" id="KW-1185">Reference proteome</keyword>
<gene>
    <name evidence="2" type="ORF">FF38_07177</name>
</gene>
<accession>A0A0L0BSY8</accession>
<dbReference type="Proteomes" id="UP000037069">
    <property type="component" value="Unassembled WGS sequence"/>
</dbReference>
<dbReference type="Pfam" id="PF16064">
    <property type="entry name" value="DUF4806"/>
    <property type="match status" value="1"/>
</dbReference>
<evidence type="ECO:0000313" key="3">
    <source>
        <dbReference type="Proteomes" id="UP000037069"/>
    </source>
</evidence>
<proteinExistence type="predicted"/>
<feature type="domain" description="DUF4806" evidence="1">
    <location>
        <begin position="93"/>
        <end position="169"/>
    </location>
</feature>
<evidence type="ECO:0000313" key="2">
    <source>
        <dbReference type="EMBL" id="KNC23098.1"/>
    </source>
</evidence>
<dbReference type="OrthoDB" id="8032802at2759"/>
<sequence length="211" mass="23968">MDYNGGCSKKMYSDDTIIPDEIMMAIKTEPEVLIEHEPADLATCEKKLDALRGVMEYRLDQIQTQLNMVLDAQEEANALLRNFITSNQDLRCKFPLKTSKKLRELNSEITPENRNTYINTIKTLLKPQGVIKNLKYILSTDITNEYNVEGVHGKQCLKDLNNFYDVLIDSIEVTATSGTADQQLRKAISLAKKRYFKSKSIARPRASASDN</sequence>
<dbReference type="EMBL" id="JRES01001418">
    <property type="protein sequence ID" value="KNC23098.1"/>
    <property type="molecule type" value="Genomic_DNA"/>
</dbReference>
<evidence type="ECO:0000259" key="1">
    <source>
        <dbReference type="Pfam" id="PF16064"/>
    </source>
</evidence>
<dbReference type="OMA" id="DEIMMAI"/>
<dbReference type="AlphaFoldDB" id="A0A0L0BSY8"/>
<dbReference type="InterPro" id="IPR032071">
    <property type="entry name" value="DUF4806"/>
</dbReference>
<protein>
    <recommendedName>
        <fullName evidence="1">DUF4806 domain-containing protein</fullName>
    </recommendedName>
</protein>
<name>A0A0L0BSY8_LUCCU</name>